<feature type="signal peptide" evidence="1">
    <location>
        <begin position="1"/>
        <end position="20"/>
    </location>
</feature>
<comment type="caution">
    <text evidence="2">The sequence shown here is derived from an EMBL/GenBank/DDBJ whole genome shotgun (WGS) entry which is preliminary data.</text>
</comment>
<dbReference type="InterPro" id="IPR009560">
    <property type="entry name" value="DUF1176"/>
</dbReference>
<keyword evidence="3" id="KW-1185">Reference proteome</keyword>
<feature type="chain" id="PRO_5046283572" evidence="1">
    <location>
        <begin position="21"/>
        <end position="351"/>
    </location>
</feature>
<dbReference type="Proteomes" id="UP001605261">
    <property type="component" value="Unassembled WGS sequence"/>
</dbReference>
<accession>A0ABW7CYP1</accession>
<keyword evidence="1" id="KW-0732">Signal</keyword>
<gene>
    <name evidence="2" type="ORF">ACEU0G_003927</name>
</gene>
<proteinExistence type="predicted"/>
<dbReference type="Pfam" id="PF06674">
    <property type="entry name" value="DUF1176"/>
    <property type="match status" value="1"/>
</dbReference>
<dbReference type="Gene3D" id="2.60.40.1880">
    <property type="entry name" value="Invasion associated locus B (IalB) protein"/>
    <property type="match status" value="1"/>
</dbReference>
<evidence type="ECO:0000256" key="1">
    <source>
        <dbReference type="SAM" id="SignalP"/>
    </source>
</evidence>
<evidence type="ECO:0000313" key="2">
    <source>
        <dbReference type="EMBL" id="MFG6109903.1"/>
    </source>
</evidence>
<organism evidence="2 3">
    <name type="scientific">Stenotrophomonas nematodicola</name>
    <dbReference type="NCBI Taxonomy" id="2656746"/>
    <lineage>
        <taxon>Bacteria</taxon>
        <taxon>Pseudomonadati</taxon>
        <taxon>Pseudomonadota</taxon>
        <taxon>Gammaproteobacteria</taxon>
        <taxon>Lysobacterales</taxon>
        <taxon>Lysobacteraceae</taxon>
        <taxon>Stenotrophomonas</taxon>
    </lineage>
</organism>
<dbReference type="InterPro" id="IPR038696">
    <property type="entry name" value="IalB_sf"/>
</dbReference>
<name>A0ABW7CYP1_9GAMM</name>
<evidence type="ECO:0000313" key="3">
    <source>
        <dbReference type="Proteomes" id="UP001605261"/>
    </source>
</evidence>
<reference evidence="2 3" key="1">
    <citation type="submission" date="2024-09" db="EMBL/GenBank/DDBJ databases">
        <authorList>
            <consortium name="All-Russian atlas of soil microorganisms"/>
            <consortium name="as a basis for the search for new antimicrobial producers and enzymes with unique properties"/>
            <person name="Sokolova E.A."/>
            <person name="Voronina E.N."/>
        </authorList>
    </citation>
    <scope>NUCLEOTIDE SEQUENCE [LARGE SCALE GENOMIC DNA]</scope>
    <source>
        <strain evidence="2 3">AF-22b-331.1</strain>
    </source>
</reference>
<protein>
    <submittedName>
        <fullName evidence="2">DUF1176 domain-containing protein</fullName>
    </submittedName>
</protein>
<sequence length="351" mass="36992">MRPTALLPLLLLAPALAAHAAPATSGLSFTHNDWTLACDNTRTCRAAGYQNDDDGDNPPVSILLTRRAGPDQPVSAELMLGQYDEVTLPKQLSLQINDAKLGALKYAAAEGTAELSPAQVTALLASLTRSSRIVLVGNDGKRWTVSDRGASAVLLKMDEYQGRLGTPGALVRKGKNPESTVLPPLPVPVVRLVKAVATRPADEALATSAALRAALAAATSADDCEALHPGDSMIANEGPQEITVQRLSASKLLVSQACWRAAYNTGDGYWVVNDRAPYQPTLVTTSAVADDTVTIEEGHKGRGLGDCWYTASWAWNGTAFVRTAVSSSGLCRLVSAGGPWDLPTLVTKVQK</sequence>
<dbReference type="EMBL" id="JBHGCJ010000008">
    <property type="protein sequence ID" value="MFG6109903.1"/>
    <property type="molecule type" value="Genomic_DNA"/>
</dbReference>
<dbReference type="RefSeq" id="WP_394163742.1">
    <property type="nucleotide sequence ID" value="NZ_JBHGCJ010000008.1"/>
</dbReference>